<evidence type="ECO:0000313" key="4">
    <source>
        <dbReference type="Proteomes" id="UP001273209"/>
    </source>
</evidence>
<organism evidence="3 4">
    <name type="scientific">Trichoderma aggressivum f. europaeum</name>
    <dbReference type="NCBI Taxonomy" id="173218"/>
    <lineage>
        <taxon>Eukaryota</taxon>
        <taxon>Fungi</taxon>
        <taxon>Dikarya</taxon>
        <taxon>Ascomycota</taxon>
        <taxon>Pezizomycotina</taxon>
        <taxon>Sordariomycetes</taxon>
        <taxon>Hypocreomycetidae</taxon>
        <taxon>Hypocreales</taxon>
        <taxon>Hypocreaceae</taxon>
        <taxon>Trichoderma</taxon>
    </lineage>
</organism>
<feature type="compositionally biased region" description="Low complexity" evidence="2">
    <location>
        <begin position="72"/>
        <end position="84"/>
    </location>
</feature>
<keyword evidence="1" id="KW-0539">Nucleus</keyword>
<dbReference type="InterPro" id="IPR021858">
    <property type="entry name" value="Fun_TF"/>
</dbReference>
<comment type="caution">
    <text evidence="3">The sequence shown here is derived from an EMBL/GenBank/DDBJ whole genome shotgun (WGS) entry which is preliminary data.</text>
</comment>
<dbReference type="AlphaFoldDB" id="A0AAE1LXD3"/>
<feature type="region of interest" description="Disordered" evidence="2">
    <location>
        <begin position="1"/>
        <end position="126"/>
    </location>
</feature>
<feature type="compositionally biased region" description="Low complexity" evidence="2">
    <location>
        <begin position="99"/>
        <end position="120"/>
    </location>
</feature>
<dbReference type="PANTHER" id="PTHR37540">
    <property type="entry name" value="TRANSCRIPTION FACTOR (ACR-2), PUTATIVE-RELATED-RELATED"/>
    <property type="match status" value="1"/>
</dbReference>
<evidence type="ECO:0000256" key="1">
    <source>
        <dbReference type="ARBA" id="ARBA00023242"/>
    </source>
</evidence>
<evidence type="ECO:0000313" key="3">
    <source>
        <dbReference type="EMBL" id="KAK4064260.1"/>
    </source>
</evidence>
<proteinExistence type="predicted"/>
<name>A0AAE1LXD3_9HYPO</name>
<dbReference type="GeneID" id="87923876"/>
<accession>A0AAE1LXD3</accession>
<feature type="compositionally biased region" description="Basic and acidic residues" evidence="2">
    <location>
        <begin position="24"/>
        <end position="33"/>
    </location>
</feature>
<dbReference type="PANTHER" id="PTHR37540:SF5">
    <property type="entry name" value="TRANSCRIPTION FACTOR DOMAIN-CONTAINING PROTEIN"/>
    <property type="match status" value="1"/>
</dbReference>
<dbReference type="Proteomes" id="UP001273209">
    <property type="component" value="Unassembled WGS sequence"/>
</dbReference>
<keyword evidence="4" id="KW-1185">Reference proteome</keyword>
<dbReference type="RefSeq" id="XP_062752000.1">
    <property type="nucleotide sequence ID" value="XM_062903971.1"/>
</dbReference>
<reference evidence="3" key="1">
    <citation type="submission" date="2023-11" db="EMBL/GenBank/DDBJ databases">
        <title>The genome sequences of three competitors of mushroom-forming fungi.</title>
        <authorList>
            <person name="Beijen E."/>
            <person name="Ohm R.A."/>
        </authorList>
    </citation>
    <scope>NUCLEOTIDE SEQUENCE</scope>
    <source>
        <strain evidence="3">CBS 100526</strain>
    </source>
</reference>
<dbReference type="Pfam" id="PF11951">
    <property type="entry name" value="Fungal_trans_2"/>
    <property type="match status" value="1"/>
</dbReference>
<sequence length="526" mass="58774">MDPKESDGSGPSSKLLFINSTESARGRPRDSKTKRQIRQHVMRDIGKARRKPPRNPQVKLRVRSTDPAAEPSSSSSSSSTSSSSLAAPTNTGATGPGESQLITLSQSRQQQSQHGSEQRSLPPLPRPFWDQHPLALMQNSWGMDAFAAYGLALAASWNSVRSSRKSRFWFPFAFKDAGFCRKLLTGPEIRAAVRSQTMERSIAFALARSTDVVACIESRLRDPDPNMAVADNVIRGVMGCICYNFIVGDLAQALVHLNGLKLLINRRGGIDSLSDDQNMAMMVFWIDTIASLLFEQRPWFPMPSRLHVPIDTLPRHDSSDILTVLPFHLSAMCPDLNAHQLCVVSALQDIASLADTVQSKLAAWGEELWKEEVFLGTRLNPIAYRLMDTPPHPHPDMPCVFVETLRLGALLWILRVKNMAQAYPGTPATYVTKLLHLLQDRSIENLVSASAYYIPFQLWLLLLCATMSEIPNEKTHALEMVARMMNEYGWEWEEMMVNVKQLPWITGFEAYAPSIATQTQLLRSMV</sequence>
<protein>
    <submittedName>
        <fullName evidence="3">Transcriptional regulator family: Fungal Specific TF</fullName>
    </submittedName>
</protein>
<dbReference type="EMBL" id="JAWRVG010000048">
    <property type="protein sequence ID" value="KAK4064260.1"/>
    <property type="molecule type" value="Genomic_DNA"/>
</dbReference>
<gene>
    <name evidence="3" type="ORF">Triagg1_9056</name>
</gene>
<evidence type="ECO:0000256" key="2">
    <source>
        <dbReference type="SAM" id="MobiDB-lite"/>
    </source>
</evidence>